<sequence>MVQNMKNTQDNTDNTCKALWEFPPVPPDNFFSIINSNNDGARLLCLIGASVRLGIFDTLEDWKNEHDLEDIIQYPHPVTDFVQSLIKTGLVEYKDGKIRNTPVASTYLTSHSPYFQGAYLEKSIQHLQDLWIPLSDILTSGPKIFVEEKFFADISLPSMAQNALCGRLQEVVNGVTSLSSFMNMKKMIDLGGGHGLYAIALACKNPNLSAIIFDLPGVVPLATGYIEKYHLEGRVKVMGGNFFSDPIGRDYDLILSSSNPSGKSPDMVGKISDALKKGGFFVSIQPGDENAPYDSLHELEFFLWTFDTATLPKKTWSKNKKFLTEEYRSALKDNGLTIRSVTRVSDPYIQDYGVTMMIAQKMG</sequence>
<dbReference type="EMBL" id="CP000254">
    <property type="protein sequence ID" value="ABD40674.1"/>
    <property type="molecule type" value="Genomic_DNA"/>
</dbReference>
<dbReference type="Pfam" id="PF00891">
    <property type="entry name" value="Methyltransf_2"/>
    <property type="match status" value="1"/>
</dbReference>
<evidence type="ECO:0000313" key="3">
    <source>
        <dbReference type="Proteomes" id="UP000001941"/>
    </source>
</evidence>
<dbReference type="InParanoid" id="Q2FQW7"/>
<dbReference type="InterPro" id="IPR001077">
    <property type="entry name" value="COMT_C"/>
</dbReference>
<dbReference type="eggNOG" id="arCOG03411">
    <property type="taxonomic scope" value="Archaea"/>
</dbReference>
<dbReference type="FunCoup" id="Q2FQW7">
    <property type="interactions" value="8"/>
</dbReference>
<reference evidence="3" key="1">
    <citation type="journal article" date="2016" name="Stand. Genomic Sci.">
        <title>Complete genome sequence of Methanospirillum hungatei type strain JF1.</title>
        <authorList>
            <person name="Gunsalus R.P."/>
            <person name="Cook L.E."/>
            <person name="Crable B."/>
            <person name="Rohlin L."/>
            <person name="McDonald E."/>
            <person name="Mouttaki H."/>
            <person name="Sieber J.R."/>
            <person name="Poweleit N."/>
            <person name="Zhou H."/>
            <person name="Lapidus A.L."/>
            <person name="Daligault H.E."/>
            <person name="Land M."/>
            <person name="Gilna P."/>
            <person name="Ivanova N."/>
            <person name="Kyrpides N."/>
            <person name="Culley D.E."/>
            <person name="McInerney M.J."/>
        </authorList>
    </citation>
    <scope>NUCLEOTIDE SEQUENCE [LARGE SCALE GENOMIC DNA]</scope>
    <source>
        <strain evidence="3">ATCC 27890 / DSM 864 / NBRC 100397 / JF-1</strain>
    </source>
</reference>
<accession>Q2FQW7</accession>
<proteinExistence type="predicted"/>
<dbReference type="Gene3D" id="1.10.10.10">
    <property type="entry name" value="Winged helix-like DNA-binding domain superfamily/Winged helix DNA-binding domain"/>
    <property type="match status" value="1"/>
</dbReference>
<feature type="domain" description="O-methyltransferase C-terminal" evidence="1">
    <location>
        <begin position="174"/>
        <end position="279"/>
    </location>
</feature>
<organism evidence="2 3">
    <name type="scientific">Methanospirillum hungatei JF-1 (strain ATCC 27890 / DSM 864 / NBRC 100397 / JF-1)</name>
    <dbReference type="NCBI Taxonomy" id="323259"/>
    <lineage>
        <taxon>Archaea</taxon>
        <taxon>Methanobacteriati</taxon>
        <taxon>Methanobacteriota</taxon>
        <taxon>Stenosarchaea group</taxon>
        <taxon>Methanomicrobia</taxon>
        <taxon>Methanomicrobiales</taxon>
        <taxon>Methanospirillaceae</taxon>
        <taxon>Methanospirillum</taxon>
    </lineage>
</organism>
<keyword evidence="3" id="KW-1185">Reference proteome</keyword>
<evidence type="ECO:0000259" key="1">
    <source>
        <dbReference type="Pfam" id="PF00891"/>
    </source>
</evidence>
<protein>
    <submittedName>
        <fullName evidence="2">O-methyltransferase, family 2</fullName>
    </submittedName>
</protein>
<dbReference type="InterPro" id="IPR036388">
    <property type="entry name" value="WH-like_DNA-bd_sf"/>
</dbReference>
<dbReference type="CDD" id="cd02440">
    <property type="entry name" value="AdoMet_MTases"/>
    <property type="match status" value="1"/>
</dbReference>
<dbReference type="SUPFAM" id="SSF53335">
    <property type="entry name" value="S-adenosyl-L-methionine-dependent methyltransferases"/>
    <property type="match status" value="1"/>
</dbReference>
<dbReference type="Gene3D" id="3.40.50.150">
    <property type="entry name" value="Vaccinia Virus protein VP39"/>
    <property type="match status" value="1"/>
</dbReference>
<evidence type="ECO:0000313" key="2">
    <source>
        <dbReference type="EMBL" id="ABD40674.1"/>
    </source>
</evidence>
<name>Q2FQW7_METHJ</name>
<dbReference type="Proteomes" id="UP000001941">
    <property type="component" value="Chromosome"/>
</dbReference>
<dbReference type="InterPro" id="IPR029063">
    <property type="entry name" value="SAM-dependent_MTases_sf"/>
</dbReference>
<dbReference type="STRING" id="323259.Mhun_0924"/>
<gene>
    <name evidence="2" type="ordered locus">Mhun_0924</name>
</gene>
<dbReference type="KEGG" id="mhu:Mhun_0924"/>
<dbReference type="HOGENOM" id="CLU_005533_4_3_2"/>
<dbReference type="EnsemblBacteria" id="ABD40674">
    <property type="protein sequence ID" value="ABD40674"/>
    <property type="gene ID" value="Mhun_0924"/>
</dbReference>
<dbReference type="GO" id="GO:0008171">
    <property type="term" value="F:O-methyltransferase activity"/>
    <property type="evidence" value="ECO:0007669"/>
    <property type="project" value="InterPro"/>
</dbReference>
<dbReference type="AlphaFoldDB" id="Q2FQW7"/>